<dbReference type="eggNOG" id="KOG0676">
    <property type="taxonomic scope" value="Eukaryota"/>
</dbReference>
<protein>
    <recommendedName>
        <fullName evidence="9">Actin</fullName>
    </recommendedName>
</protein>
<dbReference type="GO" id="GO:0005856">
    <property type="term" value="C:cytoskeleton"/>
    <property type="evidence" value="ECO:0007669"/>
    <property type="project" value="UniProtKB-SubCell"/>
</dbReference>
<dbReference type="Proteomes" id="UP000006671">
    <property type="component" value="Unassembled WGS sequence"/>
</dbReference>
<organism evidence="8">
    <name type="scientific">Naegleria gruberi</name>
    <name type="common">Amoeba</name>
    <dbReference type="NCBI Taxonomy" id="5762"/>
    <lineage>
        <taxon>Eukaryota</taxon>
        <taxon>Discoba</taxon>
        <taxon>Heterolobosea</taxon>
        <taxon>Tetramitia</taxon>
        <taxon>Eutetramitia</taxon>
        <taxon>Vahlkampfiidae</taxon>
        <taxon>Naegleria</taxon>
    </lineage>
</organism>
<accession>D2UYR7</accession>
<keyword evidence="8" id="KW-1185">Reference proteome</keyword>
<dbReference type="PRINTS" id="PR00190">
    <property type="entry name" value="ACTIN"/>
</dbReference>
<dbReference type="InParanoid" id="D2UYR7"/>
<dbReference type="GeneID" id="8863986"/>
<evidence type="ECO:0000256" key="6">
    <source>
        <dbReference type="RuleBase" id="RU000487"/>
    </source>
</evidence>
<evidence type="ECO:0000256" key="4">
    <source>
        <dbReference type="ARBA" id="ARBA00022840"/>
    </source>
</evidence>
<evidence type="ECO:0000313" key="8">
    <source>
        <dbReference type="Proteomes" id="UP000006671"/>
    </source>
</evidence>
<name>D2UYR7_NAEGR</name>
<dbReference type="EMBL" id="GG738845">
    <property type="protein sequence ID" value="EFC50526.1"/>
    <property type="molecule type" value="Genomic_DNA"/>
</dbReference>
<dbReference type="PANTHER" id="PTHR11937">
    <property type="entry name" value="ACTIN"/>
    <property type="match status" value="1"/>
</dbReference>
<dbReference type="SMART" id="SM00268">
    <property type="entry name" value="ACTIN"/>
    <property type="match status" value="1"/>
</dbReference>
<dbReference type="AlphaFoldDB" id="D2UYR7"/>
<dbReference type="InterPro" id="IPR043129">
    <property type="entry name" value="ATPase_NBD"/>
</dbReference>
<dbReference type="Pfam" id="PF00022">
    <property type="entry name" value="Actin"/>
    <property type="match status" value="1"/>
</dbReference>
<comment type="similarity">
    <text evidence="6">Belongs to the actin family.</text>
</comment>
<evidence type="ECO:0000256" key="1">
    <source>
        <dbReference type="ARBA" id="ARBA00004245"/>
    </source>
</evidence>
<reference evidence="7 8" key="1">
    <citation type="journal article" date="2010" name="Cell">
        <title>The genome of Naegleria gruberi illuminates early eukaryotic versatility.</title>
        <authorList>
            <person name="Fritz-Laylin L.K."/>
            <person name="Prochnik S.E."/>
            <person name="Ginger M.L."/>
            <person name="Dacks J.B."/>
            <person name="Carpenter M.L."/>
            <person name="Field M.C."/>
            <person name="Kuo A."/>
            <person name="Paredez A."/>
            <person name="Chapman J."/>
            <person name="Pham J."/>
            <person name="Shu S."/>
            <person name="Neupane R."/>
            <person name="Cipriano M."/>
            <person name="Mancuso J."/>
            <person name="Tu H."/>
            <person name="Salamov A."/>
            <person name="Lindquist E."/>
            <person name="Shapiro H."/>
            <person name="Lucas S."/>
            <person name="Grigoriev I.V."/>
            <person name="Cande W.Z."/>
            <person name="Fulton C."/>
            <person name="Rokhsar D.S."/>
            <person name="Dawson S.C."/>
        </authorList>
    </citation>
    <scope>NUCLEOTIDE SEQUENCE [LARGE SCALE GENOMIC DNA]</scope>
    <source>
        <strain evidence="7 8">NEG-M</strain>
    </source>
</reference>
<evidence type="ECO:0000313" key="7">
    <source>
        <dbReference type="EMBL" id="EFC50526.1"/>
    </source>
</evidence>
<dbReference type="FunFam" id="3.30.420.40:FF:000148">
    <property type="entry name" value="Actin, alpha skeletal muscle"/>
    <property type="match status" value="1"/>
</dbReference>
<evidence type="ECO:0000256" key="3">
    <source>
        <dbReference type="ARBA" id="ARBA00022741"/>
    </source>
</evidence>
<evidence type="ECO:0008006" key="9">
    <source>
        <dbReference type="Google" id="ProtNLM"/>
    </source>
</evidence>
<keyword evidence="5" id="KW-0206">Cytoskeleton</keyword>
<keyword evidence="2" id="KW-0963">Cytoplasm</keyword>
<proteinExistence type="inferred from homology"/>
<comment type="subcellular location">
    <subcellularLocation>
        <location evidence="1">Cytoplasm</location>
        <location evidence="1">Cytoskeleton</location>
    </subcellularLocation>
</comment>
<dbReference type="STRING" id="5762.D2UYR7"/>
<dbReference type="GO" id="GO:0005524">
    <property type="term" value="F:ATP binding"/>
    <property type="evidence" value="ECO:0007669"/>
    <property type="project" value="UniProtKB-KW"/>
</dbReference>
<keyword evidence="3" id="KW-0547">Nucleotide-binding</keyword>
<sequence length="380" mass="42670">MASDTEVDCVVIDCGSAFCRAGFASGDSPRAVFPPIVGRPKHQSLIIGMSQKDAYIGDEASTRRRGILIWKCPIEKRIVTGSWDDMEKILYHTFYNELRVDPQEHPTLMSESPFNPKSNKEKMTQIMFETFEVPAFYMANQGVLGLIDSGKSSGIVLDCGEGVCQSVPIYEGMALPHATMELDFAGRDVSAWLMSFLMDKGYSLYNTTAEKEIVRDIKEKLGRVVLNFSEEVNSPTTKEEEYEMPDGNIFKIGKESFKITEPFFTPTLLNMESYSLQEMIFQSISKCDLDLKKEMYNNIVLAGGSTLFKGFHERLSKELNEIIPTMVHSNISAPPHRKYSTFIGGTILGRLLSSQIVVLLLGLSSEYKEYGSSLIHRKCF</sequence>
<evidence type="ECO:0000256" key="2">
    <source>
        <dbReference type="ARBA" id="ARBA00022490"/>
    </source>
</evidence>
<dbReference type="Gene3D" id="3.30.420.40">
    <property type="match status" value="2"/>
</dbReference>
<dbReference type="Gene3D" id="3.90.640.10">
    <property type="entry name" value="Actin, Chain A, domain 4"/>
    <property type="match status" value="1"/>
</dbReference>
<evidence type="ECO:0000256" key="5">
    <source>
        <dbReference type="ARBA" id="ARBA00023212"/>
    </source>
</evidence>
<keyword evidence="4" id="KW-0067">ATP-binding</keyword>
<dbReference type="RefSeq" id="XP_002683270.1">
    <property type="nucleotide sequence ID" value="XM_002683224.1"/>
</dbReference>
<dbReference type="KEGG" id="ngr:NAEGRDRAFT_29087"/>
<dbReference type="SUPFAM" id="SSF53067">
    <property type="entry name" value="Actin-like ATPase domain"/>
    <property type="match status" value="2"/>
</dbReference>
<dbReference type="VEuPathDB" id="AmoebaDB:NAEGRDRAFT_29087"/>
<dbReference type="InterPro" id="IPR004000">
    <property type="entry name" value="Actin"/>
</dbReference>
<gene>
    <name evidence="7" type="ORF">NAEGRDRAFT_29087</name>
</gene>